<feature type="transmembrane region" description="Helical" evidence="7">
    <location>
        <begin position="148"/>
        <end position="165"/>
    </location>
</feature>
<evidence type="ECO:0000256" key="1">
    <source>
        <dbReference type="ARBA" id="ARBA00004651"/>
    </source>
</evidence>
<dbReference type="EMBL" id="JABXYM010000001">
    <property type="protein sequence ID" value="MCR6097895.1"/>
    <property type="molecule type" value="Genomic_DNA"/>
</dbReference>
<dbReference type="InterPro" id="IPR050638">
    <property type="entry name" value="AA-Vitamin_Transporters"/>
</dbReference>
<feature type="signal peptide" evidence="8">
    <location>
        <begin position="1"/>
        <end position="22"/>
    </location>
</feature>
<protein>
    <submittedName>
        <fullName evidence="10">EamA family transporter</fullName>
    </submittedName>
</protein>
<dbReference type="Pfam" id="PF00892">
    <property type="entry name" value="EamA"/>
    <property type="match status" value="2"/>
</dbReference>
<dbReference type="GO" id="GO:0005886">
    <property type="term" value="C:plasma membrane"/>
    <property type="evidence" value="ECO:0007669"/>
    <property type="project" value="UniProtKB-SubCell"/>
</dbReference>
<dbReference type="PANTHER" id="PTHR32322">
    <property type="entry name" value="INNER MEMBRANE TRANSPORTER"/>
    <property type="match status" value="1"/>
</dbReference>
<proteinExistence type="inferred from homology"/>
<dbReference type="SUPFAM" id="SSF103481">
    <property type="entry name" value="Multidrug resistance efflux transporter EmrE"/>
    <property type="match status" value="2"/>
</dbReference>
<gene>
    <name evidence="10" type="ORF">HXA33_15265</name>
</gene>
<reference evidence="10" key="1">
    <citation type="submission" date="2020-06" db="EMBL/GenBank/DDBJ databases">
        <title>Insight into the genomes of haloalkaliphilic bacilli from Kenyan soda lakes.</title>
        <authorList>
            <person name="Mwirichia R."/>
            <person name="Villamizar G.C."/>
            <person name="Poehlein A."/>
            <person name="Mugweru J."/>
            <person name="Kipnyargis A."/>
            <person name="Kiplimo D."/>
            <person name="Orwa P."/>
            <person name="Daniel R."/>
        </authorList>
    </citation>
    <scope>NUCLEOTIDE SEQUENCE</scope>
    <source>
        <strain evidence="10">B1096_S55</strain>
    </source>
</reference>
<evidence type="ECO:0000256" key="7">
    <source>
        <dbReference type="SAM" id="Phobius"/>
    </source>
</evidence>
<feature type="transmembrane region" description="Helical" evidence="7">
    <location>
        <begin position="66"/>
        <end position="85"/>
    </location>
</feature>
<keyword evidence="8" id="KW-0732">Signal</keyword>
<keyword evidence="4 7" id="KW-0812">Transmembrane</keyword>
<feature type="chain" id="PRO_5040383698" evidence="8">
    <location>
        <begin position="23"/>
        <end position="292"/>
    </location>
</feature>
<evidence type="ECO:0000256" key="5">
    <source>
        <dbReference type="ARBA" id="ARBA00022989"/>
    </source>
</evidence>
<feature type="domain" description="EamA" evidence="9">
    <location>
        <begin position="147"/>
        <end position="280"/>
    </location>
</feature>
<sequence length="292" mass="30781">MNKLSFLLVLLGAILWGTTGTAQHFAPDEAHPVAVGTMRLAVGGTVLFMIGLMTKKVASIEWPVKAILLAACAMAAYQPLFFSAVATTGVAIGTVVAIGSAPLMTGLIEWIVYRRRPIRQWWIATSLSILGCILLFVTQGTIELDPMGFILALGAGLAFSTYTLVNKDIVKKVAPEMAVAVVFTIAAIILSPLLFVFDVSWVTELNGLLVVLQLGIVATAIAYLLFVKGLMGIPASTAVTLSLAEPLTAALLGVALVGEVLTLWASLGVFLIFAGLAVLIYTPKKAVLKRSA</sequence>
<evidence type="ECO:0000256" key="4">
    <source>
        <dbReference type="ARBA" id="ARBA00022692"/>
    </source>
</evidence>
<feature type="transmembrane region" description="Helical" evidence="7">
    <location>
        <begin position="238"/>
        <end position="257"/>
    </location>
</feature>
<feature type="domain" description="EamA" evidence="9">
    <location>
        <begin position="6"/>
        <end position="136"/>
    </location>
</feature>
<evidence type="ECO:0000313" key="11">
    <source>
        <dbReference type="Proteomes" id="UP001057753"/>
    </source>
</evidence>
<name>A0A9Q4B4B9_SALAG</name>
<feature type="transmembrane region" description="Helical" evidence="7">
    <location>
        <begin position="263"/>
        <end position="282"/>
    </location>
</feature>
<feature type="transmembrane region" description="Helical" evidence="7">
    <location>
        <begin position="32"/>
        <end position="54"/>
    </location>
</feature>
<comment type="caution">
    <text evidence="10">The sequence shown here is derived from an EMBL/GenBank/DDBJ whole genome shotgun (WGS) entry which is preliminary data.</text>
</comment>
<dbReference type="RefSeq" id="WP_257822275.1">
    <property type="nucleotide sequence ID" value="NZ_JABXYM010000001.1"/>
</dbReference>
<keyword evidence="3" id="KW-1003">Cell membrane</keyword>
<evidence type="ECO:0000256" key="6">
    <source>
        <dbReference type="ARBA" id="ARBA00023136"/>
    </source>
</evidence>
<keyword evidence="5 7" id="KW-1133">Transmembrane helix</keyword>
<accession>A0A9Q4B4B9</accession>
<organism evidence="10 11">
    <name type="scientific">Salipaludibacillus agaradhaerens</name>
    <name type="common">Bacillus agaradhaerens</name>
    <dbReference type="NCBI Taxonomy" id="76935"/>
    <lineage>
        <taxon>Bacteria</taxon>
        <taxon>Bacillati</taxon>
        <taxon>Bacillota</taxon>
        <taxon>Bacilli</taxon>
        <taxon>Bacillales</taxon>
        <taxon>Bacillaceae</taxon>
    </lineage>
</organism>
<dbReference type="InterPro" id="IPR037185">
    <property type="entry name" value="EmrE-like"/>
</dbReference>
<feature type="transmembrane region" description="Helical" evidence="7">
    <location>
        <begin position="121"/>
        <end position="142"/>
    </location>
</feature>
<feature type="transmembrane region" description="Helical" evidence="7">
    <location>
        <begin position="91"/>
        <end position="112"/>
    </location>
</feature>
<dbReference type="Proteomes" id="UP001057753">
    <property type="component" value="Unassembled WGS sequence"/>
</dbReference>
<comment type="similarity">
    <text evidence="2">Belongs to the EamA transporter family.</text>
</comment>
<dbReference type="PANTHER" id="PTHR32322:SF18">
    <property type="entry name" value="S-ADENOSYLMETHIONINE_S-ADENOSYLHOMOCYSTEINE TRANSPORTER"/>
    <property type="match status" value="1"/>
</dbReference>
<feature type="transmembrane region" description="Helical" evidence="7">
    <location>
        <begin position="207"/>
        <end position="226"/>
    </location>
</feature>
<evidence type="ECO:0000256" key="2">
    <source>
        <dbReference type="ARBA" id="ARBA00007362"/>
    </source>
</evidence>
<evidence type="ECO:0000256" key="8">
    <source>
        <dbReference type="SAM" id="SignalP"/>
    </source>
</evidence>
<evidence type="ECO:0000259" key="9">
    <source>
        <dbReference type="Pfam" id="PF00892"/>
    </source>
</evidence>
<evidence type="ECO:0000313" key="10">
    <source>
        <dbReference type="EMBL" id="MCR6097895.1"/>
    </source>
</evidence>
<keyword evidence="6 7" id="KW-0472">Membrane</keyword>
<dbReference type="AlphaFoldDB" id="A0A9Q4B4B9"/>
<keyword evidence="11" id="KW-1185">Reference proteome</keyword>
<evidence type="ECO:0000256" key="3">
    <source>
        <dbReference type="ARBA" id="ARBA00022475"/>
    </source>
</evidence>
<feature type="transmembrane region" description="Helical" evidence="7">
    <location>
        <begin position="177"/>
        <end position="195"/>
    </location>
</feature>
<dbReference type="InterPro" id="IPR000620">
    <property type="entry name" value="EamA_dom"/>
</dbReference>
<comment type="subcellular location">
    <subcellularLocation>
        <location evidence="1">Cell membrane</location>
        <topology evidence="1">Multi-pass membrane protein</topology>
    </subcellularLocation>
</comment>